<evidence type="ECO:0000313" key="1">
    <source>
        <dbReference type="EMBL" id="MFC4502338.1"/>
    </source>
</evidence>
<dbReference type="EMBL" id="JBHSFK010000014">
    <property type="protein sequence ID" value="MFC4502338.1"/>
    <property type="molecule type" value="Genomic_DNA"/>
</dbReference>
<organism evidence="1 2">
    <name type="scientific">Streptomyces vulcanius</name>
    <dbReference type="NCBI Taxonomy" id="1441876"/>
    <lineage>
        <taxon>Bacteria</taxon>
        <taxon>Bacillati</taxon>
        <taxon>Actinomycetota</taxon>
        <taxon>Actinomycetes</taxon>
        <taxon>Kitasatosporales</taxon>
        <taxon>Streptomycetaceae</taxon>
        <taxon>Streptomyces</taxon>
    </lineage>
</organism>
<name>A0ABV9AUP9_9ACTN</name>
<gene>
    <name evidence="1" type="ORF">ACFPIH_22870</name>
</gene>
<comment type="caution">
    <text evidence="1">The sequence shown here is derived from an EMBL/GenBank/DDBJ whole genome shotgun (WGS) entry which is preliminary data.</text>
</comment>
<proteinExistence type="predicted"/>
<reference evidence="2" key="1">
    <citation type="journal article" date="2019" name="Int. J. Syst. Evol. Microbiol.">
        <title>The Global Catalogue of Microorganisms (GCM) 10K type strain sequencing project: providing services to taxonomists for standard genome sequencing and annotation.</title>
        <authorList>
            <consortium name="The Broad Institute Genomics Platform"/>
            <consortium name="The Broad Institute Genome Sequencing Center for Infectious Disease"/>
            <person name="Wu L."/>
            <person name="Ma J."/>
        </authorList>
    </citation>
    <scope>NUCLEOTIDE SEQUENCE [LARGE SCALE GENOMIC DNA]</scope>
    <source>
        <strain evidence="2">CGMCC 4.7177</strain>
    </source>
</reference>
<sequence length="155" mass="17313">MTEQNKPTARRAAGTETATDVLLRWTRIRRRTPAQDIQDFRGGLPLKVVGYTRSMGGAAMVPVGGGRRIARLRMGYLRLAFGEAPVWSDRRGNRSASLRSPFRLEPRSEKVRMGPKFERYELVTADGTYDLAVPRKDGELVRYVFGAAQGGETAR</sequence>
<keyword evidence="2" id="KW-1185">Reference proteome</keyword>
<dbReference type="Proteomes" id="UP001595839">
    <property type="component" value="Unassembled WGS sequence"/>
</dbReference>
<evidence type="ECO:0000313" key="2">
    <source>
        <dbReference type="Proteomes" id="UP001595839"/>
    </source>
</evidence>
<protein>
    <submittedName>
        <fullName evidence="1">Uncharacterized protein</fullName>
    </submittedName>
</protein>
<accession>A0ABV9AUP9</accession>
<dbReference type="RefSeq" id="WP_381164042.1">
    <property type="nucleotide sequence ID" value="NZ_JBHSFK010000014.1"/>
</dbReference>